<sequence>MKILLTLIMFYFATTCFGQVENVGSFHPALQKALKDLRNDNVDTVFTYHSYCTGCETLGAKQDCEGYIDAGIIWSKNGKTFSRTIFCDQRESKTEQRNSEALAYFIANRLRITTRKPLPNQQFYPPLSVHYDAEDFSLFLNGELFEVRLFKEQKEERVWRKYSWIKPTMILAELYKKEMK</sequence>
<proteinExistence type="predicted"/>
<dbReference type="RefSeq" id="WP_250431870.1">
    <property type="nucleotide sequence ID" value="NZ_JALPRR010000004.1"/>
</dbReference>
<dbReference type="EMBL" id="JBHUIM010000003">
    <property type="protein sequence ID" value="MFD2248198.1"/>
    <property type="molecule type" value="Genomic_DNA"/>
</dbReference>
<gene>
    <name evidence="2" type="ORF">ACFSKP_18160</name>
</gene>
<evidence type="ECO:0000313" key="3">
    <source>
        <dbReference type="Proteomes" id="UP001597374"/>
    </source>
</evidence>
<feature type="signal peptide" evidence="1">
    <location>
        <begin position="1"/>
        <end position="18"/>
    </location>
</feature>
<organism evidence="2 3">
    <name type="scientific">Pontibacter ruber</name>
    <dbReference type="NCBI Taxonomy" id="1343895"/>
    <lineage>
        <taxon>Bacteria</taxon>
        <taxon>Pseudomonadati</taxon>
        <taxon>Bacteroidota</taxon>
        <taxon>Cytophagia</taxon>
        <taxon>Cytophagales</taxon>
        <taxon>Hymenobacteraceae</taxon>
        <taxon>Pontibacter</taxon>
    </lineage>
</organism>
<dbReference type="Proteomes" id="UP001597374">
    <property type="component" value="Unassembled WGS sequence"/>
</dbReference>
<feature type="chain" id="PRO_5045536997" evidence="1">
    <location>
        <begin position="19"/>
        <end position="180"/>
    </location>
</feature>
<keyword evidence="1" id="KW-0732">Signal</keyword>
<reference evidence="3" key="1">
    <citation type="journal article" date="2019" name="Int. J. Syst. Evol. Microbiol.">
        <title>The Global Catalogue of Microorganisms (GCM) 10K type strain sequencing project: providing services to taxonomists for standard genome sequencing and annotation.</title>
        <authorList>
            <consortium name="The Broad Institute Genomics Platform"/>
            <consortium name="The Broad Institute Genome Sequencing Center for Infectious Disease"/>
            <person name="Wu L."/>
            <person name="Ma J."/>
        </authorList>
    </citation>
    <scope>NUCLEOTIDE SEQUENCE [LARGE SCALE GENOMIC DNA]</scope>
    <source>
        <strain evidence="3">CGMCC 4.1782</strain>
    </source>
</reference>
<name>A0ABW5D1L1_9BACT</name>
<accession>A0ABW5D1L1</accession>
<keyword evidence="3" id="KW-1185">Reference proteome</keyword>
<evidence type="ECO:0000313" key="2">
    <source>
        <dbReference type="EMBL" id="MFD2248198.1"/>
    </source>
</evidence>
<evidence type="ECO:0000256" key="1">
    <source>
        <dbReference type="SAM" id="SignalP"/>
    </source>
</evidence>
<comment type="caution">
    <text evidence="2">The sequence shown here is derived from an EMBL/GenBank/DDBJ whole genome shotgun (WGS) entry which is preliminary data.</text>
</comment>
<protein>
    <submittedName>
        <fullName evidence="2">Uncharacterized protein</fullName>
    </submittedName>
</protein>